<dbReference type="EMBL" id="HABX01000029">
    <property type="protein sequence ID" value="CDK12473.1"/>
    <property type="molecule type" value="Transcribed_RNA"/>
</dbReference>
<evidence type="ECO:0000256" key="1">
    <source>
        <dbReference type="ARBA" id="ARBA00012452"/>
    </source>
</evidence>
<comment type="catalytic activity">
    <reaction evidence="4">
        <text>RX + glutathione = an S-substituted glutathione + a halide anion + H(+)</text>
        <dbReference type="Rhea" id="RHEA:16437"/>
        <dbReference type="ChEBI" id="CHEBI:15378"/>
        <dbReference type="ChEBI" id="CHEBI:16042"/>
        <dbReference type="ChEBI" id="CHEBI:17792"/>
        <dbReference type="ChEBI" id="CHEBI:57925"/>
        <dbReference type="ChEBI" id="CHEBI:90779"/>
        <dbReference type="EC" id="2.5.1.18"/>
    </reaction>
</comment>
<evidence type="ECO:0000256" key="4">
    <source>
        <dbReference type="ARBA" id="ARBA00047960"/>
    </source>
</evidence>
<proteinExistence type="inferred from homology"/>
<evidence type="ECO:0000256" key="3">
    <source>
        <dbReference type="ARBA" id="ARBA00038317"/>
    </source>
</evidence>
<feature type="non-terminal residue" evidence="6">
    <location>
        <position position="1"/>
    </location>
</feature>
<comment type="similarity">
    <text evidence="3">Belongs to the GST superfamily. Sigma family.</text>
</comment>
<dbReference type="PANTHER" id="PTHR11571">
    <property type="entry name" value="GLUTATHIONE S-TRANSFERASE"/>
    <property type="match status" value="1"/>
</dbReference>
<dbReference type="CDD" id="cd03039">
    <property type="entry name" value="GST_N_Sigma_like"/>
    <property type="match status" value="1"/>
</dbReference>
<dbReference type="Gene3D" id="1.20.1050.10">
    <property type="match status" value="1"/>
</dbReference>
<protein>
    <recommendedName>
        <fullName evidence="1">glutathione transferase</fullName>
        <ecNumber evidence="1">2.5.1.18</ecNumber>
    </recommendedName>
</protein>
<organism evidence="6">
    <name type="scientific">Pagurus bernhardus</name>
    <name type="common">Common hermit crab</name>
    <name type="synonym">Eupagurus bernhardus</name>
    <dbReference type="NCBI Taxonomy" id="174397"/>
    <lineage>
        <taxon>Eukaryota</taxon>
        <taxon>Metazoa</taxon>
        <taxon>Ecdysozoa</taxon>
        <taxon>Arthropoda</taxon>
        <taxon>Crustacea</taxon>
        <taxon>Multicrustacea</taxon>
        <taxon>Malacostraca</taxon>
        <taxon>Eumalacostraca</taxon>
        <taxon>Eucarida</taxon>
        <taxon>Decapoda</taxon>
        <taxon>Pleocyemata</taxon>
        <taxon>Anomura</taxon>
        <taxon>Paguroidea</taxon>
        <taxon>Paguridae</taxon>
        <taxon>Pagurus</taxon>
    </lineage>
</organism>
<dbReference type="GO" id="GO:0006749">
    <property type="term" value="P:glutathione metabolic process"/>
    <property type="evidence" value="ECO:0007669"/>
    <property type="project" value="TreeGrafter"/>
</dbReference>
<accession>W6MH01</accession>
<evidence type="ECO:0000256" key="2">
    <source>
        <dbReference type="ARBA" id="ARBA00022679"/>
    </source>
</evidence>
<reference evidence="6" key="2">
    <citation type="submission" date="2014-02" db="EMBL/GenBank/DDBJ databases">
        <title>The hermit crab's nose antennal transcriptomics.</title>
        <authorList>
            <person name="Groh K.C."/>
            <person name="Vogel H."/>
            <person name="Stensmyr M.C."/>
            <person name="Grosse-Wilde E."/>
            <person name="Hansson B.S."/>
        </authorList>
    </citation>
    <scope>NUCLEOTIDE SEQUENCE</scope>
    <source>
        <tissue evidence="6">Antennules</tissue>
    </source>
</reference>
<keyword evidence="2 6" id="KW-0808">Transferase</keyword>
<dbReference type="InterPro" id="IPR036249">
    <property type="entry name" value="Thioredoxin-like_sf"/>
</dbReference>
<dbReference type="GO" id="GO:0004364">
    <property type="term" value="F:glutathione transferase activity"/>
    <property type="evidence" value="ECO:0007669"/>
    <property type="project" value="UniProtKB-EC"/>
</dbReference>
<sequence>QRRVSLGLCQGIGHARSAPPTTTATTMPEYKLIYYHKRGAVELSKWIMLYSKIPFTEEVVTEEQWPERKKSIPGGTLPILMIDNSPLPRPVAISRYLAREAGLVPEDNKSAAHCDAIIDVLIETKTLLLGIMEKEKKK</sequence>
<dbReference type="InterPro" id="IPR050213">
    <property type="entry name" value="GST_superfamily"/>
</dbReference>
<evidence type="ECO:0000313" key="6">
    <source>
        <dbReference type="EMBL" id="CDK12473.1"/>
    </source>
</evidence>
<dbReference type="PANTHER" id="PTHR11571:SF224">
    <property type="entry name" value="HEMATOPOIETIC PROSTAGLANDIN D SYNTHASE"/>
    <property type="match status" value="1"/>
</dbReference>
<dbReference type="InterPro" id="IPR004045">
    <property type="entry name" value="Glutathione_S-Trfase_N"/>
</dbReference>
<reference evidence="6" key="1">
    <citation type="submission" date="2013-06" db="EMBL/GenBank/DDBJ databases">
        <authorList>
            <person name="Groh K."/>
        </authorList>
    </citation>
    <scope>NUCLEOTIDE SEQUENCE</scope>
    <source>
        <tissue evidence="6">Antennules</tissue>
    </source>
</reference>
<name>W6MH01_PAGBR</name>
<feature type="domain" description="GST N-terminal" evidence="5">
    <location>
        <begin position="28"/>
        <end position="105"/>
    </location>
</feature>
<dbReference type="EC" id="2.5.1.18" evidence="1"/>
<evidence type="ECO:0000259" key="5">
    <source>
        <dbReference type="PROSITE" id="PS50404"/>
    </source>
</evidence>
<dbReference type="Gene3D" id="3.40.30.10">
    <property type="entry name" value="Glutaredoxin"/>
    <property type="match status" value="1"/>
</dbReference>
<dbReference type="AlphaFoldDB" id="W6MH01"/>
<feature type="non-terminal residue" evidence="6">
    <location>
        <position position="138"/>
    </location>
</feature>
<dbReference type="SUPFAM" id="SSF52833">
    <property type="entry name" value="Thioredoxin-like"/>
    <property type="match status" value="1"/>
</dbReference>
<dbReference type="PROSITE" id="PS50404">
    <property type="entry name" value="GST_NTER"/>
    <property type="match status" value="1"/>
</dbReference>